<dbReference type="Gene3D" id="3.40.50.1100">
    <property type="match status" value="2"/>
</dbReference>
<evidence type="ECO:0000259" key="8">
    <source>
        <dbReference type="Pfam" id="PF00291"/>
    </source>
</evidence>
<evidence type="ECO:0000256" key="4">
    <source>
        <dbReference type="ARBA" id="ARBA00012041"/>
    </source>
</evidence>
<accession>A0A8H6ZX55</accession>
<comment type="cofactor">
    <cofactor evidence="1">
        <name>pyridoxal 5'-phosphate</name>
        <dbReference type="ChEBI" id="CHEBI:597326"/>
    </cofactor>
</comment>
<gene>
    <name evidence="9" type="primary">CYS4</name>
    <name evidence="9" type="ORF">PC9H_006542</name>
</gene>
<keyword evidence="10" id="KW-1185">Reference proteome</keyword>
<comment type="caution">
    <text evidence="9">The sequence shown here is derived from an EMBL/GenBank/DDBJ whole genome shotgun (WGS) entry which is preliminary data.</text>
</comment>
<dbReference type="Proteomes" id="UP000623687">
    <property type="component" value="Unassembled WGS sequence"/>
</dbReference>
<dbReference type="InterPro" id="IPR050214">
    <property type="entry name" value="Cys_Synth/Cystath_Beta-Synth"/>
</dbReference>
<evidence type="ECO:0000256" key="6">
    <source>
        <dbReference type="ARBA" id="ARBA00047490"/>
    </source>
</evidence>
<dbReference type="OrthoDB" id="10259545at2759"/>
<proteinExistence type="inferred from homology"/>
<dbReference type="GeneID" id="59376360"/>
<dbReference type="EMBL" id="JACETU010000004">
    <property type="protein sequence ID" value="KAF7430828.1"/>
    <property type="molecule type" value="Genomic_DNA"/>
</dbReference>
<evidence type="ECO:0000256" key="1">
    <source>
        <dbReference type="ARBA" id="ARBA00001933"/>
    </source>
</evidence>
<evidence type="ECO:0000256" key="7">
    <source>
        <dbReference type="SAM" id="MobiDB-lite"/>
    </source>
</evidence>
<sequence>MSWLMHEIKKQAQIHADGLEFTRDPSASKGNALDNQMAQAYSRPPSSPARTMSPQILDNALGAVGHTPLIRLDKIAKLNGLKCNLLGKLEYTSVGGSVKDRIAKAMVEAAEAEGKLIPGKSVVIEPTSGNTGIGLAMACAIKGYSVIITMPNKMSLEKEAALRALGAEVIRTPTEAAWDSPESHIGVAQKLQREIPYGIILDQYRNANNPLAHELTTGPEIIEAVVSTPSTPAHPSSGKVDVLVAGAGTGGTITGISRAIKKTHNKDCVVVGADPRGSILALPAELNNEDEGLAYVVEGIGYDFIPDVLSREANDIDVWIKTSDEDSFPAVQMIMRNEGLLVGGSSGSSLSAALQWLKGDEGKHVAETPGKNVVVVLPDGIRNYMSKSWFLKIALEAEPTPLAKTIKDILHPVDSTPGKAHAIAAEDLGKIRPMSRSSVPEAQRGSVPSH</sequence>
<dbReference type="FunFam" id="3.40.50.1100:FF:000003">
    <property type="entry name" value="Cystathionine beta-synthase"/>
    <property type="match status" value="1"/>
</dbReference>
<dbReference type="InterPro" id="IPR036052">
    <property type="entry name" value="TrpB-like_PALP_sf"/>
</dbReference>
<dbReference type="GO" id="GO:0009069">
    <property type="term" value="P:serine family amino acid metabolic process"/>
    <property type="evidence" value="ECO:0007669"/>
    <property type="project" value="UniProtKB-ARBA"/>
</dbReference>
<evidence type="ECO:0000256" key="3">
    <source>
        <dbReference type="ARBA" id="ARBA00007103"/>
    </source>
</evidence>
<protein>
    <recommendedName>
        <fullName evidence="4">cystathionine beta-synthase</fullName>
        <ecNumber evidence="4">4.2.1.22</ecNumber>
    </recommendedName>
</protein>
<dbReference type="RefSeq" id="XP_036632106.1">
    <property type="nucleotide sequence ID" value="XM_036776087.1"/>
</dbReference>
<organism evidence="9 10">
    <name type="scientific">Pleurotus ostreatus</name>
    <name type="common">Oyster mushroom</name>
    <name type="synonym">White-rot fungus</name>
    <dbReference type="NCBI Taxonomy" id="5322"/>
    <lineage>
        <taxon>Eukaryota</taxon>
        <taxon>Fungi</taxon>
        <taxon>Dikarya</taxon>
        <taxon>Basidiomycota</taxon>
        <taxon>Agaricomycotina</taxon>
        <taxon>Agaricomycetes</taxon>
        <taxon>Agaricomycetidae</taxon>
        <taxon>Agaricales</taxon>
        <taxon>Pleurotineae</taxon>
        <taxon>Pleurotaceae</taxon>
        <taxon>Pleurotus</taxon>
    </lineage>
</organism>
<dbReference type="FunFam" id="3.40.50.1100:FF:000118">
    <property type="entry name" value="Related to CYS4-cystathionine beta-synthase"/>
    <property type="match status" value="1"/>
</dbReference>
<comment type="catalytic activity">
    <reaction evidence="6">
        <text>L-homocysteine + L-serine = L,L-cystathionine + H2O</text>
        <dbReference type="Rhea" id="RHEA:10112"/>
        <dbReference type="ChEBI" id="CHEBI:15377"/>
        <dbReference type="ChEBI" id="CHEBI:33384"/>
        <dbReference type="ChEBI" id="CHEBI:58161"/>
        <dbReference type="ChEBI" id="CHEBI:58199"/>
        <dbReference type="EC" id="4.2.1.22"/>
    </reaction>
</comment>
<dbReference type="SUPFAM" id="SSF53686">
    <property type="entry name" value="Tryptophan synthase beta subunit-like PLP-dependent enzymes"/>
    <property type="match status" value="1"/>
</dbReference>
<comment type="pathway">
    <text evidence="2">Amino-acid biosynthesis; L-cysteine biosynthesis; L-cysteine from L-homocysteine and L-serine: step 1/2.</text>
</comment>
<evidence type="ECO:0000313" key="9">
    <source>
        <dbReference type="EMBL" id="KAF7430828.1"/>
    </source>
</evidence>
<dbReference type="AlphaFoldDB" id="A0A8H6ZX55"/>
<comment type="similarity">
    <text evidence="3">Belongs to the cysteine synthase/cystathionine beta-synthase family.</text>
</comment>
<dbReference type="Pfam" id="PF00291">
    <property type="entry name" value="PALP"/>
    <property type="match status" value="1"/>
</dbReference>
<evidence type="ECO:0000256" key="2">
    <source>
        <dbReference type="ARBA" id="ARBA00005003"/>
    </source>
</evidence>
<dbReference type="EC" id="4.2.1.22" evidence="4"/>
<dbReference type="InterPro" id="IPR001926">
    <property type="entry name" value="TrpB-like_PALP"/>
</dbReference>
<feature type="compositionally biased region" description="Polar residues" evidence="7">
    <location>
        <begin position="435"/>
        <end position="450"/>
    </location>
</feature>
<name>A0A8H6ZX55_PLEOS</name>
<dbReference type="CDD" id="cd01561">
    <property type="entry name" value="CBS_like"/>
    <property type="match status" value="1"/>
</dbReference>
<dbReference type="PANTHER" id="PTHR10314">
    <property type="entry name" value="CYSTATHIONINE BETA-SYNTHASE"/>
    <property type="match status" value="1"/>
</dbReference>
<dbReference type="VEuPathDB" id="FungiDB:PC9H_006542"/>
<reference evidence="9" key="1">
    <citation type="submission" date="2019-07" db="EMBL/GenBank/DDBJ databases">
        <authorList>
            <person name="Palmer J.M."/>
        </authorList>
    </citation>
    <scope>NUCLEOTIDE SEQUENCE</scope>
    <source>
        <strain evidence="9">PC9</strain>
    </source>
</reference>
<evidence type="ECO:0000313" key="10">
    <source>
        <dbReference type="Proteomes" id="UP000623687"/>
    </source>
</evidence>
<dbReference type="GO" id="GO:0044272">
    <property type="term" value="P:sulfur compound biosynthetic process"/>
    <property type="evidence" value="ECO:0007669"/>
    <property type="project" value="UniProtKB-ARBA"/>
</dbReference>
<dbReference type="GO" id="GO:0006534">
    <property type="term" value="P:cysteine metabolic process"/>
    <property type="evidence" value="ECO:0007669"/>
    <property type="project" value="UniProtKB-ARBA"/>
</dbReference>
<feature type="region of interest" description="Disordered" evidence="7">
    <location>
        <begin position="431"/>
        <end position="450"/>
    </location>
</feature>
<dbReference type="GO" id="GO:0004122">
    <property type="term" value="F:cystathionine beta-synthase activity"/>
    <property type="evidence" value="ECO:0007669"/>
    <property type="project" value="UniProtKB-EC"/>
</dbReference>
<evidence type="ECO:0000256" key="5">
    <source>
        <dbReference type="ARBA" id="ARBA00022898"/>
    </source>
</evidence>
<keyword evidence="5" id="KW-0663">Pyridoxal phosphate</keyword>
<feature type="domain" description="Tryptophan synthase beta chain-like PALP" evidence="8">
    <location>
        <begin position="62"/>
        <end position="379"/>
    </location>
</feature>